<dbReference type="EMBL" id="CALBWS010000002">
    <property type="protein sequence ID" value="CAH2713594.1"/>
    <property type="molecule type" value="Genomic_DNA"/>
</dbReference>
<dbReference type="InterPro" id="IPR023346">
    <property type="entry name" value="Lysozyme-like_dom_sf"/>
</dbReference>
<keyword evidence="1" id="KW-1003">Cell membrane</keyword>
<evidence type="ECO:0000259" key="18">
    <source>
        <dbReference type="Pfam" id="PF00905"/>
    </source>
</evidence>
<keyword evidence="6 17" id="KW-0812">Transmembrane</keyword>
<dbReference type="NCBIfam" id="TIGR02074">
    <property type="entry name" value="PBP_1a_fam"/>
    <property type="match status" value="1"/>
</dbReference>
<sequence length="683" mass="76526">MKKLAVLKFFKNWKKWHLLQVLVLTVLIMILSFFGLLYYLSKDADISELKNELPQPTVFYDVNGEVASKVSANKNEGVSIKEVPDSMKNAIIAIEDHRFYQHSGVDLIGTSRALLRDLKAGGMVEGGSTITQQLTKNTILTSEKTLKRKLEEVFLALAVEREYTKQEILQMYLNQIYFGNGAYGIKQAASKYFAKEVKDLTISESALLAGLIKAPSALNPYEHMEKATERRNLVLAKMNEQGFITKQQVEKAKNEKVVLDDKGGDPFRGKFPYYVDQVLDEAIKQYGLSQDELLTGGYQIYTELDPSMQAAMEKTYQNDALFPKGNDRLVQSGGVLVDPKSGGVRALVGGRGDHTFRGYNRASQLKAQPGSSFKPLAVYTPALEDGWKITDMLKDEPMKFGDYEPSNYNHQYEGEVPMYDAVKESKNVSAVWLLNELGIEKGLDAVNRFGMTLDKADRSLSIALGGLHKGVSPIDMAEAFSVFPNNGVRVETHVIKKIIDANGQVVAEWKTKKERVTTKAVTDNMTTMLLGVVEQGTGKAAQIPGRETAGKTGSTQVPIKGINGLKDQWFVGYTPQLVGSFWVGYDKTDAEHYINPTSGTGSAVIFREVMKDALKNSPNQSFHVQHISSLIEKRKKEEEEKNLSNFQKKFNNEVQKWEEKWNKQKEKWDKKNKEKGKGKGKEH</sequence>
<evidence type="ECO:0000256" key="8">
    <source>
        <dbReference type="ARBA" id="ARBA00022960"/>
    </source>
</evidence>
<keyword evidence="8" id="KW-0133">Cell shape</keyword>
<comment type="caution">
    <text evidence="20">The sequence shown here is derived from an EMBL/GenBank/DDBJ whole genome shotgun (WGS) entry which is preliminary data.</text>
</comment>
<evidence type="ECO:0000256" key="2">
    <source>
        <dbReference type="ARBA" id="ARBA00022645"/>
    </source>
</evidence>
<evidence type="ECO:0000256" key="4">
    <source>
        <dbReference type="ARBA" id="ARBA00022676"/>
    </source>
</evidence>
<evidence type="ECO:0000256" key="17">
    <source>
        <dbReference type="SAM" id="Phobius"/>
    </source>
</evidence>
<evidence type="ECO:0000256" key="1">
    <source>
        <dbReference type="ARBA" id="ARBA00022475"/>
    </source>
</evidence>
<keyword evidence="13" id="KW-0961">Cell wall biogenesis/degradation</keyword>
<evidence type="ECO:0000256" key="5">
    <source>
        <dbReference type="ARBA" id="ARBA00022679"/>
    </source>
</evidence>
<dbReference type="Pfam" id="PF00912">
    <property type="entry name" value="Transgly"/>
    <property type="match status" value="1"/>
</dbReference>
<dbReference type="SUPFAM" id="SSF53955">
    <property type="entry name" value="Lysozyme-like"/>
    <property type="match status" value="1"/>
</dbReference>
<feature type="transmembrane region" description="Helical" evidence="17">
    <location>
        <begin position="21"/>
        <end position="40"/>
    </location>
</feature>
<dbReference type="RefSeq" id="WP_248733932.1">
    <property type="nucleotide sequence ID" value="NZ_CALBWS010000002.1"/>
</dbReference>
<feature type="domain" description="Penicillin-binding protein transpeptidase" evidence="18">
    <location>
        <begin position="335"/>
        <end position="611"/>
    </location>
</feature>
<dbReference type="Proteomes" id="UP000838308">
    <property type="component" value="Unassembled WGS sequence"/>
</dbReference>
<organism evidence="20 21">
    <name type="scientific">Neobacillus rhizosphaerae</name>
    <dbReference type="NCBI Taxonomy" id="2880965"/>
    <lineage>
        <taxon>Bacteria</taxon>
        <taxon>Bacillati</taxon>
        <taxon>Bacillota</taxon>
        <taxon>Bacilli</taxon>
        <taxon>Bacillales</taxon>
        <taxon>Bacillaceae</taxon>
        <taxon>Neobacillus</taxon>
    </lineage>
</organism>
<comment type="catalytic activity">
    <reaction evidence="15">
        <text>[GlcNAc-(1-&gt;4)-Mur2Ac(oyl-L-Ala-gamma-D-Glu-L-Lys-D-Ala-D-Ala)](n)-di-trans,octa-cis-undecaprenyl diphosphate + beta-D-GlcNAc-(1-&gt;4)-Mur2Ac(oyl-L-Ala-gamma-D-Glu-L-Lys-D-Ala-D-Ala)-di-trans,octa-cis-undecaprenyl diphosphate = [GlcNAc-(1-&gt;4)-Mur2Ac(oyl-L-Ala-gamma-D-Glu-L-Lys-D-Ala-D-Ala)](n+1)-di-trans,octa-cis-undecaprenyl diphosphate + di-trans,octa-cis-undecaprenyl diphosphate + H(+)</text>
        <dbReference type="Rhea" id="RHEA:23708"/>
        <dbReference type="Rhea" id="RHEA-COMP:9602"/>
        <dbReference type="Rhea" id="RHEA-COMP:9603"/>
        <dbReference type="ChEBI" id="CHEBI:15378"/>
        <dbReference type="ChEBI" id="CHEBI:58405"/>
        <dbReference type="ChEBI" id="CHEBI:60033"/>
        <dbReference type="ChEBI" id="CHEBI:78435"/>
        <dbReference type="EC" id="2.4.99.28"/>
    </reaction>
</comment>
<keyword evidence="11 17" id="KW-0472">Membrane</keyword>
<reference evidence="20" key="1">
    <citation type="submission" date="2022-04" db="EMBL/GenBank/DDBJ databases">
        <authorList>
            <person name="Criscuolo A."/>
        </authorList>
    </citation>
    <scope>NUCLEOTIDE SEQUENCE</scope>
    <source>
        <strain evidence="20">CIP111895</strain>
    </source>
</reference>
<keyword evidence="2" id="KW-0121">Carboxypeptidase</keyword>
<evidence type="ECO:0000313" key="20">
    <source>
        <dbReference type="EMBL" id="CAH2713594.1"/>
    </source>
</evidence>
<evidence type="ECO:0000256" key="13">
    <source>
        <dbReference type="ARBA" id="ARBA00023316"/>
    </source>
</evidence>
<evidence type="ECO:0000256" key="7">
    <source>
        <dbReference type="ARBA" id="ARBA00022801"/>
    </source>
</evidence>
<dbReference type="Gene3D" id="3.40.710.10">
    <property type="entry name" value="DD-peptidase/beta-lactamase superfamily"/>
    <property type="match status" value="1"/>
</dbReference>
<dbReference type="InterPro" id="IPR050396">
    <property type="entry name" value="Glycosyltr_51/Transpeptidase"/>
</dbReference>
<evidence type="ECO:0000256" key="14">
    <source>
        <dbReference type="ARBA" id="ARBA00034000"/>
    </source>
</evidence>
<feature type="domain" description="Glycosyl transferase family 51" evidence="19">
    <location>
        <begin position="64"/>
        <end position="238"/>
    </location>
</feature>
<accession>A0ABN8KK31</accession>
<dbReference type="PANTHER" id="PTHR32282">
    <property type="entry name" value="BINDING PROTEIN TRANSPEPTIDASE, PUTATIVE-RELATED"/>
    <property type="match status" value="1"/>
</dbReference>
<evidence type="ECO:0000259" key="19">
    <source>
        <dbReference type="Pfam" id="PF00912"/>
    </source>
</evidence>
<dbReference type="SUPFAM" id="SSF56601">
    <property type="entry name" value="beta-lactamase/transpeptidase-like"/>
    <property type="match status" value="1"/>
</dbReference>
<keyword evidence="12" id="KW-0511">Multifunctional enzyme</keyword>
<dbReference type="InterPro" id="IPR012338">
    <property type="entry name" value="Beta-lactam/transpept-like"/>
</dbReference>
<evidence type="ECO:0000256" key="9">
    <source>
        <dbReference type="ARBA" id="ARBA00022984"/>
    </source>
</evidence>
<comment type="catalytic activity">
    <reaction evidence="14">
        <text>Preferential cleavage: (Ac)2-L-Lys-D-Ala-|-D-Ala. Also transpeptidation of peptidyl-alanyl moieties that are N-acyl substituents of D-alanine.</text>
        <dbReference type="EC" id="3.4.16.4"/>
    </reaction>
</comment>
<name>A0ABN8KK31_9BACI</name>
<keyword evidence="10 17" id="KW-1133">Transmembrane helix</keyword>
<evidence type="ECO:0000256" key="16">
    <source>
        <dbReference type="SAM" id="MobiDB-lite"/>
    </source>
</evidence>
<dbReference type="PANTHER" id="PTHR32282:SF32">
    <property type="entry name" value="PENICILLIN-BINDING PROTEIN 2A"/>
    <property type="match status" value="1"/>
</dbReference>
<dbReference type="InterPro" id="IPR036950">
    <property type="entry name" value="PBP_transglycosylase"/>
</dbReference>
<evidence type="ECO:0000256" key="15">
    <source>
        <dbReference type="ARBA" id="ARBA00049902"/>
    </source>
</evidence>
<dbReference type="InterPro" id="IPR001264">
    <property type="entry name" value="Glyco_trans_51"/>
</dbReference>
<feature type="region of interest" description="Disordered" evidence="16">
    <location>
        <begin position="658"/>
        <end position="683"/>
    </location>
</feature>
<evidence type="ECO:0000313" key="21">
    <source>
        <dbReference type="Proteomes" id="UP000838308"/>
    </source>
</evidence>
<keyword evidence="3" id="KW-0645">Protease</keyword>
<evidence type="ECO:0000256" key="3">
    <source>
        <dbReference type="ARBA" id="ARBA00022670"/>
    </source>
</evidence>
<dbReference type="Gene3D" id="1.10.3810.10">
    <property type="entry name" value="Biosynthetic peptidoglycan transglycosylase-like"/>
    <property type="match status" value="1"/>
</dbReference>
<gene>
    <name evidence="20" type="primary">pbpF_2</name>
    <name evidence="20" type="ORF">BACCIP111895_00730</name>
</gene>
<protein>
    <submittedName>
        <fullName evidence="20">Penicillin-binding protein 1F</fullName>
    </submittedName>
</protein>
<dbReference type="InterPro" id="IPR001460">
    <property type="entry name" value="PCN-bd_Tpept"/>
</dbReference>
<evidence type="ECO:0000256" key="11">
    <source>
        <dbReference type="ARBA" id="ARBA00023136"/>
    </source>
</evidence>
<evidence type="ECO:0000256" key="12">
    <source>
        <dbReference type="ARBA" id="ARBA00023268"/>
    </source>
</evidence>
<proteinExistence type="predicted"/>
<keyword evidence="4" id="KW-0328">Glycosyltransferase</keyword>
<evidence type="ECO:0000256" key="10">
    <source>
        <dbReference type="ARBA" id="ARBA00022989"/>
    </source>
</evidence>
<keyword evidence="9" id="KW-0573">Peptidoglycan synthesis</keyword>
<keyword evidence="7" id="KW-0378">Hydrolase</keyword>
<keyword evidence="5" id="KW-0808">Transferase</keyword>
<keyword evidence="21" id="KW-1185">Reference proteome</keyword>
<evidence type="ECO:0000256" key="6">
    <source>
        <dbReference type="ARBA" id="ARBA00022692"/>
    </source>
</evidence>
<dbReference type="Pfam" id="PF00905">
    <property type="entry name" value="Transpeptidase"/>
    <property type="match status" value="1"/>
</dbReference>